<feature type="region of interest" description="Disordered" evidence="1">
    <location>
        <begin position="1"/>
        <end position="41"/>
    </location>
</feature>
<organism evidence="3 4">
    <name type="scientific">Chlorella ohadii</name>
    <dbReference type="NCBI Taxonomy" id="2649997"/>
    <lineage>
        <taxon>Eukaryota</taxon>
        <taxon>Viridiplantae</taxon>
        <taxon>Chlorophyta</taxon>
        <taxon>core chlorophytes</taxon>
        <taxon>Trebouxiophyceae</taxon>
        <taxon>Chlorellales</taxon>
        <taxon>Chlorellaceae</taxon>
        <taxon>Chlorella clade</taxon>
        <taxon>Chlorella</taxon>
    </lineage>
</organism>
<protein>
    <submittedName>
        <fullName evidence="3">Uncharacterized protein</fullName>
    </submittedName>
</protein>
<dbReference type="AlphaFoldDB" id="A0AAD5DW59"/>
<evidence type="ECO:0000256" key="2">
    <source>
        <dbReference type="SAM" id="Phobius"/>
    </source>
</evidence>
<feature type="transmembrane region" description="Helical" evidence="2">
    <location>
        <begin position="46"/>
        <end position="68"/>
    </location>
</feature>
<dbReference type="EMBL" id="JADXDR010000039">
    <property type="protein sequence ID" value="KAI7843376.1"/>
    <property type="molecule type" value="Genomic_DNA"/>
</dbReference>
<keyword evidence="2" id="KW-1133">Transmembrane helix</keyword>
<name>A0AAD5DW59_9CHLO</name>
<keyword evidence="4" id="KW-1185">Reference proteome</keyword>
<dbReference type="Proteomes" id="UP001205105">
    <property type="component" value="Unassembled WGS sequence"/>
</dbReference>
<evidence type="ECO:0000313" key="3">
    <source>
        <dbReference type="EMBL" id="KAI7843376.1"/>
    </source>
</evidence>
<reference evidence="3" key="1">
    <citation type="submission" date="2020-11" db="EMBL/GenBank/DDBJ databases">
        <title>Chlorella ohadii genome sequencing and assembly.</title>
        <authorList>
            <person name="Murik O."/>
            <person name="Treves H."/>
            <person name="Kedem I."/>
            <person name="Shotland Y."/>
            <person name="Kaplan A."/>
        </authorList>
    </citation>
    <scope>NUCLEOTIDE SEQUENCE</scope>
    <source>
        <strain evidence="3">1</strain>
    </source>
</reference>
<sequence>MLAQTSRRMTRLRRRELTMDTTSDSDTDTEAQKTAVKRPPRSMRDVALPAAMAGTAAIGAAFLCMWAAQLFHGWKQDRQEDNLDESPEVKQRRGMIRNYRHTRTRQQLEDLMNSGQLGPDLRNLFQLQYNAAVEREMRQVMPGGAKVFRREIIFYELNLGVWIAVPAVLDPFAGGLGLRMTQELADHLGTGQGDLLTYSVAGYGFSGRVIVEEADQARAMQLAQQQATAANQHLTQDELASRAEAIIAERQRYVVVPAGALQLLLRAGVSIVMR</sequence>
<evidence type="ECO:0000313" key="4">
    <source>
        <dbReference type="Proteomes" id="UP001205105"/>
    </source>
</evidence>
<comment type="caution">
    <text evidence="3">The sequence shown here is derived from an EMBL/GenBank/DDBJ whole genome shotgun (WGS) entry which is preliminary data.</text>
</comment>
<accession>A0AAD5DW59</accession>
<gene>
    <name evidence="3" type="ORF">COHA_002974</name>
</gene>
<keyword evidence="2" id="KW-0472">Membrane</keyword>
<keyword evidence="2" id="KW-0812">Transmembrane</keyword>
<proteinExistence type="predicted"/>
<evidence type="ECO:0000256" key="1">
    <source>
        <dbReference type="SAM" id="MobiDB-lite"/>
    </source>
</evidence>